<reference evidence="5" key="3">
    <citation type="submission" date="2025-09" db="UniProtKB">
        <authorList>
            <consortium name="Ensembl"/>
        </authorList>
    </citation>
    <scope>IDENTIFICATION</scope>
</reference>
<name>A0A493TUQ4_ANAPP</name>
<dbReference type="PROSITE" id="PS50041">
    <property type="entry name" value="C_TYPE_LECTIN_2"/>
    <property type="match status" value="1"/>
</dbReference>
<keyword evidence="2" id="KW-0430">Lectin</keyword>
<comment type="subcellular location">
    <subcellularLocation>
        <location evidence="1">Cell membrane</location>
        <topology evidence="1">Single-pass type II membrane protein</topology>
    </subcellularLocation>
</comment>
<dbReference type="SUPFAM" id="SSF56436">
    <property type="entry name" value="C-type lectin-like"/>
    <property type="match status" value="1"/>
</dbReference>
<evidence type="ECO:0000313" key="5">
    <source>
        <dbReference type="Ensembl" id="ENSAPLP00000029529.1"/>
    </source>
</evidence>
<dbReference type="GO" id="GO:0005886">
    <property type="term" value="C:plasma membrane"/>
    <property type="evidence" value="ECO:0007669"/>
    <property type="project" value="UniProtKB-SubCell"/>
</dbReference>
<evidence type="ECO:0000313" key="6">
    <source>
        <dbReference type="Proteomes" id="UP000016666"/>
    </source>
</evidence>
<dbReference type="GO" id="GO:0030246">
    <property type="term" value="F:carbohydrate binding"/>
    <property type="evidence" value="ECO:0007669"/>
    <property type="project" value="UniProtKB-KW"/>
</dbReference>
<protein>
    <recommendedName>
        <fullName evidence="4">C-type lectin domain-containing protein</fullName>
    </recommendedName>
</protein>
<keyword evidence="6" id="KW-1185">Reference proteome</keyword>
<feature type="domain" description="C-type lectin" evidence="4">
    <location>
        <begin position="120"/>
        <end position="223"/>
    </location>
</feature>
<dbReference type="SMART" id="SM00034">
    <property type="entry name" value="CLECT"/>
    <property type="match status" value="1"/>
</dbReference>
<dbReference type="InterPro" id="IPR016186">
    <property type="entry name" value="C-type_lectin-like/link_sf"/>
</dbReference>
<reference evidence="6" key="1">
    <citation type="submission" date="2017-10" db="EMBL/GenBank/DDBJ databases">
        <title>A new Pekin duck reference genome.</title>
        <authorList>
            <person name="Hou Z.-C."/>
            <person name="Zhou Z.-K."/>
            <person name="Zhu F."/>
            <person name="Hou S.-S."/>
        </authorList>
    </citation>
    <scope>NUCLEOTIDE SEQUENCE [LARGE SCALE GENOMIC DNA]</scope>
</reference>
<dbReference type="GeneTree" id="ENSGT00940000155319"/>
<feature type="region of interest" description="Disordered" evidence="3">
    <location>
        <begin position="1"/>
        <end position="26"/>
    </location>
</feature>
<evidence type="ECO:0000256" key="1">
    <source>
        <dbReference type="ARBA" id="ARBA00004401"/>
    </source>
</evidence>
<evidence type="ECO:0000256" key="2">
    <source>
        <dbReference type="ARBA" id="ARBA00022734"/>
    </source>
</evidence>
<dbReference type="Gene3D" id="3.10.100.10">
    <property type="entry name" value="Mannose-Binding Protein A, subunit A"/>
    <property type="match status" value="1"/>
</dbReference>
<reference evidence="5" key="2">
    <citation type="submission" date="2025-08" db="UniProtKB">
        <authorList>
            <consortium name="Ensembl"/>
        </authorList>
    </citation>
    <scope>IDENTIFICATION</scope>
</reference>
<dbReference type="PANTHER" id="PTHR45710:SF35">
    <property type="entry name" value="C-TYPE LECTIN DOMAIN FAMILY 2 MEMBER D"/>
    <property type="match status" value="1"/>
</dbReference>
<dbReference type="InterPro" id="IPR016187">
    <property type="entry name" value="CTDL_fold"/>
</dbReference>
<dbReference type="AlphaFoldDB" id="A0A493TUQ4"/>
<dbReference type="PANTHER" id="PTHR45710">
    <property type="entry name" value="C-TYPE LECTIN DOMAIN-CONTAINING PROTEIN 180"/>
    <property type="match status" value="1"/>
</dbReference>
<accession>A0A493TUQ4</accession>
<sequence length="232" mass="26220">MGCHGKTWMGAKFVPKGAKQPQNTQLQEEAAERPLWGGRRCLFQSQVSSGAENEYFEQKGGNNKNEMRSGNEHVFLRDLISQIITTDSNKQISFSLFPARKCPSCPSPILPTCSENGIGFREKCFYFVQNETNWNESQSFCLSLGAQLATIDSQEDLSFLLRYGRPLHYWVGLHQEGSDPWRWCNGSLFNNRFDIQGNGQCAYIDLDGVSSDWCSQQKYLVCSHPLKSPRGA</sequence>
<dbReference type="InterPro" id="IPR001304">
    <property type="entry name" value="C-type_lectin-like"/>
</dbReference>
<dbReference type="InterPro" id="IPR033992">
    <property type="entry name" value="NKR-like_CTLD"/>
</dbReference>
<evidence type="ECO:0000259" key="4">
    <source>
        <dbReference type="PROSITE" id="PS50041"/>
    </source>
</evidence>
<proteinExistence type="predicted"/>
<organism evidence="5 6">
    <name type="scientific">Anas platyrhynchos platyrhynchos</name>
    <name type="common">Northern mallard</name>
    <dbReference type="NCBI Taxonomy" id="8840"/>
    <lineage>
        <taxon>Eukaryota</taxon>
        <taxon>Metazoa</taxon>
        <taxon>Chordata</taxon>
        <taxon>Craniata</taxon>
        <taxon>Vertebrata</taxon>
        <taxon>Euteleostomi</taxon>
        <taxon>Archelosauria</taxon>
        <taxon>Archosauria</taxon>
        <taxon>Dinosauria</taxon>
        <taxon>Saurischia</taxon>
        <taxon>Theropoda</taxon>
        <taxon>Coelurosauria</taxon>
        <taxon>Aves</taxon>
        <taxon>Neognathae</taxon>
        <taxon>Galloanserae</taxon>
        <taxon>Anseriformes</taxon>
        <taxon>Anatidae</taxon>
        <taxon>Anatinae</taxon>
        <taxon>Anas</taxon>
    </lineage>
</organism>
<dbReference type="Proteomes" id="UP000016666">
    <property type="component" value="Unassembled WGS sequence"/>
</dbReference>
<dbReference type="CDD" id="cd03593">
    <property type="entry name" value="CLECT_NK_receptors_like"/>
    <property type="match status" value="1"/>
</dbReference>
<evidence type="ECO:0000256" key="3">
    <source>
        <dbReference type="SAM" id="MobiDB-lite"/>
    </source>
</evidence>
<dbReference type="Pfam" id="PF00059">
    <property type="entry name" value="Lectin_C"/>
    <property type="match status" value="1"/>
</dbReference>
<dbReference type="InterPro" id="IPR050828">
    <property type="entry name" value="C-type_lectin/matrix_domain"/>
</dbReference>
<dbReference type="Ensembl" id="ENSAPLT00000018245.1">
    <property type="protein sequence ID" value="ENSAPLP00000029529.1"/>
    <property type="gene ID" value="ENSAPLG00000028538.1"/>
</dbReference>